<protein>
    <submittedName>
        <fullName evidence="1">Uncharacterized protein</fullName>
    </submittedName>
</protein>
<dbReference type="OrthoDB" id="10418129at2759"/>
<reference evidence="1" key="1">
    <citation type="submission" date="2020-02" db="EMBL/GenBank/DDBJ databases">
        <authorList>
            <person name="Palmer J.M."/>
        </authorList>
    </citation>
    <scope>NUCLEOTIDE SEQUENCE</scope>
    <source>
        <strain evidence="1">EPUS1.4</strain>
        <tissue evidence="1">Thallus</tissue>
    </source>
</reference>
<dbReference type="EMBL" id="JAACFV010000046">
    <property type="protein sequence ID" value="KAF7509017.1"/>
    <property type="molecule type" value="Genomic_DNA"/>
</dbReference>
<dbReference type="Proteomes" id="UP000606974">
    <property type="component" value="Unassembled WGS sequence"/>
</dbReference>
<proteinExistence type="predicted"/>
<comment type="caution">
    <text evidence="1">The sequence shown here is derived from an EMBL/GenBank/DDBJ whole genome shotgun (WGS) entry which is preliminary data.</text>
</comment>
<evidence type="ECO:0000313" key="2">
    <source>
        <dbReference type="Proteomes" id="UP000606974"/>
    </source>
</evidence>
<dbReference type="AlphaFoldDB" id="A0A8H7AL84"/>
<accession>A0A8H7AL84</accession>
<organism evidence="1 2">
    <name type="scientific">Endocarpon pusillum</name>
    <dbReference type="NCBI Taxonomy" id="364733"/>
    <lineage>
        <taxon>Eukaryota</taxon>
        <taxon>Fungi</taxon>
        <taxon>Dikarya</taxon>
        <taxon>Ascomycota</taxon>
        <taxon>Pezizomycotina</taxon>
        <taxon>Eurotiomycetes</taxon>
        <taxon>Chaetothyriomycetidae</taxon>
        <taxon>Verrucariales</taxon>
        <taxon>Verrucariaceae</taxon>
        <taxon>Endocarpon</taxon>
    </lineage>
</organism>
<evidence type="ECO:0000313" key="1">
    <source>
        <dbReference type="EMBL" id="KAF7509017.1"/>
    </source>
</evidence>
<name>A0A8H7AL84_9EURO</name>
<keyword evidence="2" id="KW-1185">Reference proteome</keyword>
<gene>
    <name evidence="1" type="ORF">GJ744_008412</name>
</gene>
<sequence length="265" mass="31168">MARNRSTAAWLRQWTEPERHPQNQSNLLSLPVEVRLIIWQYLRLKRKHYYGPCLMWAYKMELDDEAQNINIWKPRIHDFYGLAFACRLTYTEIQEVHNPTTLTTHHYDLNMHLYLLLDAGRPIPIDELELKTEGSGPCALTSMVDVRDVQRQIARTLLELKRQYESVEFKGISWIDLQTSQTGTGAGGTTEIRHFRLRWKVHVGRKRRRARGGPIRRGKKYRAQVWAREVRSLEERLPFAELDKLLNQMEDTPEGGVLTDEYVTV</sequence>